<dbReference type="EMBL" id="JAPEUR010000062">
    <property type="protein sequence ID" value="KAJ4324174.1"/>
    <property type="molecule type" value="Genomic_DNA"/>
</dbReference>
<keyword evidence="2" id="KW-1185">Reference proteome</keyword>
<dbReference type="AlphaFoldDB" id="A0A9W8WGF5"/>
<evidence type="ECO:0000313" key="2">
    <source>
        <dbReference type="Proteomes" id="UP001140502"/>
    </source>
</evidence>
<proteinExistence type="predicted"/>
<protein>
    <submittedName>
        <fullName evidence="1">Uncharacterized protein</fullName>
    </submittedName>
</protein>
<gene>
    <name evidence="1" type="ORF">N0V84_004007</name>
</gene>
<name>A0A9W8WGF5_9HYPO</name>
<reference evidence="1" key="1">
    <citation type="submission" date="2022-10" db="EMBL/GenBank/DDBJ databases">
        <title>Tapping the CABI collections for fungal endophytes: first genome assemblies for Collariella, Neodidymelliopsis, Ascochyta clinopodiicola, Didymella pomorum, Didymosphaeria variabile, Neocosmospora piperis and Neocucurbitaria cava.</title>
        <authorList>
            <person name="Hill R."/>
        </authorList>
    </citation>
    <scope>NUCLEOTIDE SEQUENCE</scope>
    <source>
        <strain evidence="1">IMI 366586</strain>
    </source>
</reference>
<evidence type="ECO:0000313" key="1">
    <source>
        <dbReference type="EMBL" id="KAJ4324174.1"/>
    </source>
</evidence>
<dbReference type="Proteomes" id="UP001140502">
    <property type="component" value="Unassembled WGS sequence"/>
</dbReference>
<sequence length="334" mass="38591">MRGPTWGEHWLQEHMVPTVLTTRREEAMEKGERVLVKLGNENHGQDALRGPINEWLSESIIRVLPKDVKDKLWAWSLQNHSHWQIFIAQADEDLTEYDEVICSRQIRARFESCRLGRYLDHGRCLVHILEDALLRACMERLVFRMREAEANMFPANANPSNMVEVLITGLKSKLSPMQPLTQRPQNPLSAGPRDEHDRSALVRIMQQVFDASILATPNCPALVDVWMVLLPMMDYALLPSICFDTEKAKQRWALAKKHPWRRVVDEEMFSMMAAMINKTDPESLLVAYMGFLIYMPQILNEKDSALLERCLQRPEADRKVVPGGRKRPHSESEE</sequence>
<comment type="caution">
    <text evidence="1">The sequence shown here is derived from an EMBL/GenBank/DDBJ whole genome shotgun (WGS) entry which is preliminary data.</text>
</comment>
<organism evidence="1 2">
    <name type="scientific">Fusarium piperis</name>
    <dbReference type="NCBI Taxonomy" id="1435070"/>
    <lineage>
        <taxon>Eukaryota</taxon>
        <taxon>Fungi</taxon>
        <taxon>Dikarya</taxon>
        <taxon>Ascomycota</taxon>
        <taxon>Pezizomycotina</taxon>
        <taxon>Sordariomycetes</taxon>
        <taxon>Hypocreomycetidae</taxon>
        <taxon>Hypocreales</taxon>
        <taxon>Nectriaceae</taxon>
        <taxon>Fusarium</taxon>
        <taxon>Fusarium solani species complex</taxon>
    </lineage>
</organism>
<dbReference type="OrthoDB" id="5091635at2759"/>
<accession>A0A9W8WGF5</accession>